<dbReference type="Proteomes" id="UP000530424">
    <property type="component" value="Unassembled WGS sequence"/>
</dbReference>
<evidence type="ECO:0000313" key="1">
    <source>
        <dbReference type="EMBL" id="NYJ02016.1"/>
    </source>
</evidence>
<sequence>MMLQFPVLLPGLTALSDALSRLRRPVVRCRFLHCTFLRYALG</sequence>
<proteinExistence type="predicted"/>
<organism evidence="1 2">
    <name type="scientific">Nocardioides thalensis</name>
    <dbReference type="NCBI Taxonomy" id="1914755"/>
    <lineage>
        <taxon>Bacteria</taxon>
        <taxon>Bacillati</taxon>
        <taxon>Actinomycetota</taxon>
        <taxon>Actinomycetes</taxon>
        <taxon>Propionibacteriales</taxon>
        <taxon>Nocardioidaceae</taxon>
        <taxon>Nocardioides</taxon>
    </lineage>
</organism>
<dbReference type="EMBL" id="JACCFP010000001">
    <property type="protein sequence ID" value="NYJ02016.1"/>
    <property type="molecule type" value="Genomic_DNA"/>
</dbReference>
<protein>
    <submittedName>
        <fullName evidence="1">Uncharacterized protein</fullName>
    </submittedName>
</protein>
<keyword evidence="2" id="KW-1185">Reference proteome</keyword>
<comment type="caution">
    <text evidence="1">The sequence shown here is derived from an EMBL/GenBank/DDBJ whole genome shotgun (WGS) entry which is preliminary data.</text>
</comment>
<gene>
    <name evidence="1" type="ORF">HNR19_002714</name>
</gene>
<reference evidence="1 2" key="1">
    <citation type="submission" date="2020-07" db="EMBL/GenBank/DDBJ databases">
        <title>Sequencing the genomes of 1000 actinobacteria strains.</title>
        <authorList>
            <person name="Klenk H.-P."/>
        </authorList>
    </citation>
    <scope>NUCLEOTIDE SEQUENCE [LARGE SCALE GENOMIC DNA]</scope>
    <source>
        <strain evidence="1 2">DSM 103833</strain>
    </source>
</reference>
<evidence type="ECO:0000313" key="2">
    <source>
        <dbReference type="Proteomes" id="UP000530424"/>
    </source>
</evidence>
<accession>A0A853C4S9</accession>
<dbReference type="AlphaFoldDB" id="A0A853C4S9"/>
<name>A0A853C4S9_9ACTN</name>